<organism evidence="1">
    <name type="scientific">bioreactor metagenome</name>
    <dbReference type="NCBI Taxonomy" id="1076179"/>
    <lineage>
        <taxon>unclassified sequences</taxon>
        <taxon>metagenomes</taxon>
        <taxon>ecological metagenomes</taxon>
    </lineage>
</organism>
<keyword evidence="1" id="KW-0808">Transferase</keyword>
<comment type="caution">
    <text evidence="1">The sequence shown here is derived from an EMBL/GenBank/DDBJ whole genome shotgun (WGS) entry which is preliminary data.</text>
</comment>
<dbReference type="Gene3D" id="3.65.10.10">
    <property type="entry name" value="Enolpyruvate transferase domain"/>
    <property type="match status" value="1"/>
</dbReference>
<proteinExistence type="predicted"/>
<dbReference type="InterPro" id="IPR013792">
    <property type="entry name" value="RNA3'P_cycl/enolpyr_Trfase_a/b"/>
</dbReference>
<sequence length="41" mass="4437">MVIAGLAAQGNTYIYDVEHIARGYDDLVGKLNQVGAAIWTE</sequence>
<dbReference type="SUPFAM" id="SSF55205">
    <property type="entry name" value="EPT/RTPC-like"/>
    <property type="match status" value="1"/>
</dbReference>
<gene>
    <name evidence="1" type="primary">murA2_3</name>
    <name evidence="1" type="ORF">SDC9_210802</name>
</gene>
<reference evidence="1" key="1">
    <citation type="submission" date="2019-08" db="EMBL/GenBank/DDBJ databases">
        <authorList>
            <person name="Kucharzyk K."/>
            <person name="Murdoch R.W."/>
            <person name="Higgins S."/>
            <person name="Loffler F."/>
        </authorList>
    </citation>
    <scope>NUCLEOTIDE SEQUENCE</scope>
</reference>
<evidence type="ECO:0000313" key="1">
    <source>
        <dbReference type="EMBL" id="MPN63048.1"/>
    </source>
</evidence>
<dbReference type="EC" id="2.5.1.7" evidence="1"/>
<accession>A0A645JH73</accession>
<dbReference type="InterPro" id="IPR036968">
    <property type="entry name" value="Enolpyruvate_Tfrase_sf"/>
</dbReference>
<dbReference type="AlphaFoldDB" id="A0A645JH73"/>
<dbReference type="EMBL" id="VSSQ01141904">
    <property type="protein sequence ID" value="MPN63048.1"/>
    <property type="molecule type" value="Genomic_DNA"/>
</dbReference>
<protein>
    <submittedName>
        <fullName evidence="1">UDP-N-acetylglucosamine 1-carboxyvinyltransferase 2</fullName>
        <ecNumber evidence="1">2.5.1.7</ecNumber>
    </submittedName>
</protein>
<dbReference type="GO" id="GO:0008760">
    <property type="term" value="F:UDP-N-acetylglucosamine 1-carboxyvinyltransferase activity"/>
    <property type="evidence" value="ECO:0007669"/>
    <property type="project" value="UniProtKB-EC"/>
</dbReference>
<name>A0A645JH73_9ZZZZ</name>